<feature type="non-terminal residue" evidence="8">
    <location>
        <position position="264"/>
    </location>
</feature>
<evidence type="ECO:0000256" key="7">
    <source>
        <dbReference type="SAM" id="Phobius"/>
    </source>
</evidence>
<dbReference type="GO" id="GO:0022857">
    <property type="term" value="F:transmembrane transporter activity"/>
    <property type="evidence" value="ECO:0007669"/>
    <property type="project" value="InterPro"/>
</dbReference>
<gene>
    <name evidence="8" type="ORF">CQW23_32934</name>
</gene>
<keyword evidence="4 7" id="KW-1133">Transmembrane helix</keyword>
<evidence type="ECO:0000256" key="3">
    <source>
        <dbReference type="ARBA" id="ARBA00022692"/>
    </source>
</evidence>
<proteinExistence type="inferred from homology"/>
<dbReference type="PANTHER" id="PTHR23504">
    <property type="entry name" value="MAJOR FACILITATOR SUPERFAMILY DOMAIN-CONTAINING PROTEIN 10"/>
    <property type="match status" value="1"/>
</dbReference>
<comment type="caution">
    <text evidence="8">The sequence shown here is derived from an EMBL/GenBank/DDBJ whole genome shotgun (WGS) entry which is preliminary data.</text>
</comment>
<feature type="transmembrane region" description="Helical" evidence="7">
    <location>
        <begin position="107"/>
        <end position="134"/>
    </location>
</feature>
<evidence type="ECO:0000256" key="6">
    <source>
        <dbReference type="ARBA" id="ARBA00044504"/>
    </source>
</evidence>
<keyword evidence="9" id="KW-1185">Reference proteome</keyword>
<evidence type="ECO:0000313" key="9">
    <source>
        <dbReference type="Proteomes" id="UP000224567"/>
    </source>
</evidence>
<evidence type="ECO:0008006" key="10">
    <source>
        <dbReference type="Google" id="ProtNLM"/>
    </source>
</evidence>
<comment type="subcellular location">
    <subcellularLocation>
        <location evidence="1">Membrane</location>
        <topology evidence="1">Multi-pass membrane protein</topology>
    </subcellularLocation>
</comment>
<evidence type="ECO:0000256" key="2">
    <source>
        <dbReference type="ARBA" id="ARBA00022448"/>
    </source>
</evidence>
<comment type="similarity">
    <text evidence="6">Belongs to the major facilitator superfamily. Phosphate:H(+) symporter (TC 2.A.1.9) family.</text>
</comment>
<dbReference type="SUPFAM" id="SSF103473">
    <property type="entry name" value="MFS general substrate transporter"/>
    <property type="match status" value="1"/>
</dbReference>
<dbReference type="InterPro" id="IPR011701">
    <property type="entry name" value="MFS"/>
</dbReference>
<keyword evidence="3 7" id="KW-0812">Transmembrane</keyword>
<name>A0A2G2V3D1_CAPBA</name>
<dbReference type="GO" id="GO:0016020">
    <property type="term" value="C:membrane"/>
    <property type="evidence" value="ECO:0007669"/>
    <property type="project" value="UniProtKB-SubCell"/>
</dbReference>
<reference evidence="9" key="2">
    <citation type="journal article" date="2017" name="J. Anim. Genet.">
        <title>Multiple reference genome sequences of hot pepper reveal the massive evolution of plant disease resistance genes by retroduplication.</title>
        <authorList>
            <person name="Kim S."/>
            <person name="Park J."/>
            <person name="Yeom S.-I."/>
            <person name="Kim Y.-M."/>
            <person name="Seo E."/>
            <person name="Kim K.-T."/>
            <person name="Kim M.-S."/>
            <person name="Lee J.M."/>
            <person name="Cheong K."/>
            <person name="Shin H.-S."/>
            <person name="Kim S.-B."/>
            <person name="Han K."/>
            <person name="Lee J."/>
            <person name="Park M."/>
            <person name="Lee H.-A."/>
            <person name="Lee H.-Y."/>
            <person name="Lee Y."/>
            <person name="Oh S."/>
            <person name="Lee J.H."/>
            <person name="Choi E."/>
            <person name="Choi E."/>
            <person name="Lee S.E."/>
            <person name="Jeon J."/>
            <person name="Kim H."/>
            <person name="Choi G."/>
            <person name="Song H."/>
            <person name="Lee J."/>
            <person name="Lee S.-C."/>
            <person name="Kwon J.-K."/>
            <person name="Lee H.-Y."/>
            <person name="Koo N."/>
            <person name="Hong Y."/>
            <person name="Kim R.W."/>
            <person name="Kang W.-H."/>
            <person name="Huh J.H."/>
            <person name="Kang B.-C."/>
            <person name="Yang T.-J."/>
            <person name="Lee Y.-H."/>
            <person name="Bennetzen J.L."/>
            <person name="Choi D."/>
        </authorList>
    </citation>
    <scope>NUCLEOTIDE SEQUENCE [LARGE SCALE GENOMIC DNA]</scope>
    <source>
        <strain evidence="9">cv. PBC81</strain>
    </source>
</reference>
<accession>A0A2G2V3D1</accession>
<dbReference type="Gene3D" id="1.20.1250.20">
    <property type="entry name" value="MFS general substrate transporter like domains"/>
    <property type="match status" value="1"/>
</dbReference>
<reference evidence="8 9" key="1">
    <citation type="journal article" date="2017" name="Genome Biol.">
        <title>New reference genome sequences of hot pepper reveal the massive evolution of plant disease-resistance genes by retroduplication.</title>
        <authorList>
            <person name="Kim S."/>
            <person name="Park J."/>
            <person name="Yeom S.I."/>
            <person name="Kim Y.M."/>
            <person name="Seo E."/>
            <person name="Kim K.T."/>
            <person name="Kim M.S."/>
            <person name="Lee J.M."/>
            <person name="Cheong K."/>
            <person name="Shin H.S."/>
            <person name="Kim S.B."/>
            <person name="Han K."/>
            <person name="Lee J."/>
            <person name="Park M."/>
            <person name="Lee H.A."/>
            <person name="Lee H.Y."/>
            <person name="Lee Y."/>
            <person name="Oh S."/>
            <person name="Lee J.H."/>
            <person name="Choi E."/>
            <person name="Choi E."/>
            <person name="Lee S.E."/>
            <person name="Jeon J."/>
            <person name="Kim H."/>
            <person name="Choi G."/>
            <person name="Song H."/>
            <person name="Lee J."/>
            <person name="Lee S.C."/>
            <person name="Kwon J.K."/>
            <person name="Lee H.Y."/>
            <person name="Koo N."/>
            <person name="Hong Y."/>
            <person name="Kim R.W."/>
            <person name="Kang W.H."/>
            <person name="Huh J.H."/>
            <person name="Kang B.C."/>
            <person name="Yang T.J."/>
            <person name="Lee Y.H."/>
            <person name="Bennetzen J.L."/>
            <person name="Choi D."/>
        </authorList>
    </citation>
    <scope>NUCLEOTIDE SEQUENCE [LARGE SCALE GENOMIC DNA]</scope>
    <source>
        <strain evidence="9">cv. PBC81</strain>
    </source>
</reference>
<dbReference type="Pfam" id="PF07690">
    <property type="entry name" value="MFS_1"/>
    <property type="match status" value="1"/>
</dbReference>
<evidence type="ECO:0000256" key="5">
    <source>
        <dbReference type="ARBA" id="ARBA00023136"/>
    </source>
</evidence>
<feature type="transmembrane region" description="Helical" evidence="7">
    <location>
        <begin position="63"/>
        <end position="95"/>
    </location>
</feature>
<organism evidence="8 9">
    <name type="scientific">Capsicum baccatum</name>
    <name type="common">Peruvian pepper</name>
    <dbReference type="NCBI Taxonomy" id="33114"/>
    <lineage>
        <taxon>Eukaryota</taxon>
        <taxon>Viridiplantae</taxon>
        <taxon>Streptophyta</taxon>
        <taxon>Embryophyta</taxon>
        <taxon>Tracheophyta</taxon>
        <taxon>Spermatophyta</taxon>
        <taxon>Magnoliopsida</taxon>
        <taxon>eudicotyledons</taxon>
        <taxon>Gunneridae</taxon>
        <taxon>Pentapetalae</taxon>
        <taxon>asterids</taxon>
        <taxon>lamiids</taxon>
        <taxon>Solanales</taxon>
        <taxon>Solanaceae</taxon>
        <taxon>Solanoideae</taxon>
        <taxon>Capsiceae</taxon>
        <taxon>Capsicum</taxon>
    </lineage>
</organism>
<keyword evidence="2" id="KW-0813">Transport</keyword>
<dbReference type="EMBL" id="MLFT02000418">
    <property type="protein sequence ID" value="PHT27457.1"/>
    <property type="molecule type" value="Genomic_DNA"/>
</dbReference>
<dbReference type="Proteomes" id="UP000224567">
    <property type="component" value="Unassembled WGS sequence"/>
</dbReference>
<sequence>MPSPPQKKRALKRNVFMPCKYIGHRLVSLRSDEIPSKRACEITISGKLPHRSEIFTLRIGKKILVITLFGLSTNFWMAIVMRFLLGSFCGIIGTMRAYTSEICRKEYHALGLSAISTSWGIGLVIGPAIGGYLAQETLHKHKKENKDQSDPHDVAEGTTNGLHLSESMTHSESKIPNSQKNLLKNWPLVSAIIVYCVFQLHDMAYLEIFSLWGVSPRILRGLSFTLKLGFTLKVNTLNFEIFQLFVYPLVERIFGPVMVSRAGA</sequence>
<dbReference type="PANTHER" id="PTHR23504:SF15">
    <property type="entry name" value="MAJOR FACILITATOR SUPERFAMILY (MFS) PROFILE DOMAIN-CONTAINING PROTEIN"/>
    <property type="match status" value="1"/>
</dbReference>
<dbReference type="AlphaFoldDB" id="A0A2G2V3D1"/>
<dbReference type="OrthoDB" id="10262656at2759"/>
<evidence type="ECO:0000256" key="4">
    <source>
        <dbReference type="ARBA" id="ARBA00022989"/>
    </source>
</evidence>
<protein>
    <recommendedName>
        <fullName evidence="10">Protein ZINC INDUCED FACILITATOR-LIKE 1</fullName>
    </recommendedName>
</protein>
<keyword evidence="5 7" id="KW-0472">Membrane</keyword>
<evidence type="ECO:0000313" key="8">
    <source>
        <dbReference type="EMBL" id="PHT27457.1"/>
    </source>
</evidence>
<dbReference type="InterPro" id="IPR036259">
    <property type="entry name" value="MFS_trans_sf"/>
</dbReference>
<evidence type="ECO:0000256" key="1">
    <source>
        <dbReference type="ARBA" id="ARBA00004141"/>
    </source>
</evidence>